<protein>
    <submittedName>
        <fullName evidence="6">Hemolysin</fullName>
    </submittedName>
</protein>
<evidence type="ECO:0000256" key="3">
    <source>
        <dbReference type="PROSITE-ProRule" id="PRU00703"/>
    </source>
</evidence>
<dbReference type="Proteomes" id="UP000051036">
    <property type="component" value="Unassembled WGS sequence"/>
</dbReference>
<feature type="domain" description="CBS" evidence="5">
    <location>
        <begin position="66"/>
        <end position="129"/>
    </location>
</feature>
<dbReference type="InterPro" id="IPR046342">
    <property type="entry name" value="CBS_dom_sf"/>
</dbReference>
<evidence type="ECO:0000313" key="6">
    <source>
        <dbReference type="EMBL" id="KRL91555.1"/>
    </source>
</evidence>
<dbReference type="GO" id="GO:0050660">
    <property type="term" value="F:flavin adenine dinucleotide binding"/>
    <property type="evidence" value="ECO:0007669"/>
    <property type="project" value="InterPro"/>
</dbReference>
<dbReference type="InterPro" id="IPR005170">
    <property type="entry name" value="Transptr-assoc_dom"/>
</dbReference>
<evidence type="ECO:0000256" key="4">
    <source>
        <dbReference type="SAM" id="Coils"/>
    </source>
</evidence>
<dbReference type="InterPro" id="IPR051676">
    <property type="entry name" value="UPF0053_domain"/>
</dbReference>
<dbReference type="AlphaFoldDB" id="A0A0R1UJW0"/>
<feature type="coiled-coil region" evidence="4">
    <location>
        <begin position="20"/>
        <end position="47"/>
    </location>
</feature>
<dbReference type="Pfam" id="PF00571">
    <property type="entry name" value="CBS"/>
    <property type="match status" value="2"/>
</dbReference>
<sequence>MSSDPASENLFNRLKNRFSNDSAENSKEHLAKEIEKLHQNKEISDSEFSMMEGLLDFQGKTAHEVMVPRLDAFMVDANVPLKDNLDEILREPYSRIPVYQGDKDKIIGVIHIRALLRKARKVGFDNIDYSDVMYNPLFAAETVELGDLLIEMQKTQRQLAILLDEYGGVVGLATIEDLIEEIVGDIDDEVDHAEILFNQIGKNKYLIYGKMTVADFNDEFKTDLELPDVDTMAGYLITRLGVIPAKGEKLSVTLDNGMTLTTGRMKGSRLLTILLTIPEQEDKEQGENRS</sequence>
<dbReference type="EMBL" id="AZFM01000001">
    <property type="protein sequence ID" value="KRL91555.1"/>
    <property type="molecule type" value="Genomic_DNA"/>
</dbReference>
<dbReference type="SMART" id="SM01091">
    <property type="entry name" value="CorC_HlyC"/>
    <property type="match status" value="1"/>
</dbReference>
<dbReference type="InterPro" id="IPR000644">
    <property type="entry name" value="CBS_dom"/>
</dbReference>
<dbReference type="PROSITE" id="PS51371">
    <property type="entry name" value="CBS"/>
    <property type="match status" value="2"/>
</dbReference>
<dbReference type="CDD" id="cd04590">
    <property type="entry name" value="CBS_pair_CorC_HlyC_assoc"/>
    <property type="match status" value="1"/>
</dbReference>
<reference evidence="6 7" key="1">
    <citation type="journal article" date="2015" name="Genome Announc.">
        <title>Expanding the biotechnology potential of lactobacilli through comparative genomics of 213 strains and associated genera.</title>
        <authorList>
            <person name="Sun Z."/>
            <person name="Harris H.M."/>
            <person name="McCann A."/>
            <person name="Guo C."/>
            <person name="Argimon S."/>
            <person name="Zhang W."/>
            <person name="Yang X."/>
            <person name="Jeffery I.B."/>
            <person name="Cooney J.C."/>
            <person name="Kagawa T.F."/>
            <person name="Liu W."/>
            <person name="Song Y."/>
            <person name="Salvetti E."/>
            <person name="Wrobel A."/>
            <person name="Rasinkangas P."/>
            <person name="Parkhill J."/>
            <person name="Rea M.C."/>
            <person name="O'Sullivan O."/>
            <person name="Ritari J."/>
            <person name="Douillard F.P."/>
            <person name="Paul Ross R."/>
            <person name="Yang R."/>
            <person name="Briner A.E."/>
            <person name="Felis G.E."/>
            <person name="de Vos W.M."/>
            <person name="Barrangou R."/>
            <person name="Klaenhammer T.R."/>
            <person name="Caufield P.W."/>
            <person name="Cui Y."/>
            <person name="Zhang H."/>
            <person name="O'Toole P.W."/>
        </authorList>
    </citation>
    <scope>NUCLEOTIDE SEQUENCE [LARGE SCALE GENOMIC DNA]</scope>
    <source>
        <strain evidence="6 7">DSM 16043</strain>
    </source>
</reference>
<dbReference type="InterPro" id="IPR036318">
    <property type="entry name" value="FAD-bd_PCMH-like_sf"/>
</dbReference>
<accession>A0A0R1UJW0</accession>
<dbReference type="InterPro" id="IPR044751">
    <property type="entry name" value="Ion_transp-like_CBS"/>
</dbReference>
<evidence type="ECO:0000256" key="1">
    <source>
        <dbReference type="ARBA" id="ARBA00022737"/>
    </source>
</evidence>
<evidence type="ECO:0000313" key="7">
    <source>
        <dbReference type="Proteomes" id="UP000051036"/>
    </source>
</evidence>
<dbReference type="RefSeq" id="WP_057797086.1">
    <property type="nucleotide sequence ID" value="NZ_AZFM01000001.1"/>
</dbReference>
<keyword evidence="7" id="KW-1185">Reference proteome</keyword>
<comment type="caution">
    <text evidence="6">The sequence shown here is derived from an EMBL/GenBank/DDBJ whole genome shotgun (WGS) entry which is preliminary data.</text>
</comment>
<dbReference type="Pfam" id="PF03471">
    <property type="entry name" value="CorC_HlyC"/>
    <property type="match status" value="1"/>
</dbReference>
<dbReference type="Gene3D" id="3.10.580.10">
    <property type="entry name" value="CBS-domain"/>
    <property type="match status" value="1"/>
</dbReference>
<feature type="domain" description="CBS" evidence="5">
    <location>
        <begin position="132"/>
        <end position="189"/>
    </location>
</feature>
<dbReference type="FunFam" id="3.10.580.10:FF:000002">
    <property type="entry name" value="Magnesium/cobalt efflux protein CorC"/>
    <property type="match status" value="1"/>
</dbReference>
<dbReference type="PATRIC" id="fig|1423763.3.peg.103"/>
<dbReference type="OrthoDB" id="9798188at2"/>
<dbReference type="PANTHER" id="PTHR43099:SF5">
    <property type="entry name" value="HLYC_CORC FAMILY TRANSPORTER"/>
    <property type="match status" value="1"/>
</dbReference>
<dbReference type="PANTHER" id="PTHR43099">
    <property type="entry name" value="UPF0053 PROTEIN YRKA"/>
    <property type="match status" value="1"/>
</dbReference>
<dbReference type="SUPFAM" id="SSF56176">
    <property type="entry name" value="FAD-binding/transporter-associated domain-like"/>
    <property type="match status" value="1"/>
</dbReference>
<dbReference type="InterPro" id="IPR016169">
    <property type="entry name" value="FAD-bd_PCMH_sub2"/>
</dbReference>
<evidence type="ECO:0000259" key="5">
    <source>
        <dbReference type="PROSITE" id="PS51371"/>
    </source>
</evidence>
<keyword evidence="1" id="KW-0677">Repeat</keyword>
<dbReference type="SUPFAM" id="SSF54631">
    <property type="entry name" value="CBS-domain pair"/>
    <property type="match status" value="1"/>
</dbReference>
<organism evidence="6 7">
    <name type="scientific">Lactobacillus kalixensis DSM 16043</name>
    <dbReference type="NCBI Taxonomy" id="1423763"/>
    <lineage>
        <taxon>Bacteria</taxon>
        <taxon>Bacillati</taxon>
        <taxon>Bacillota</taxon>
        <taxon>Bacilli</taxon>
        <taxon>Lactobacillales</taxon>
        <taxon>Lactobacillaceae</taxon>
        <taxon>Lactobacillus</taxon>
    </lineage>
</organism>
<dbReference type="Gene3D" id="3.30.465.10">
    <property type="match status" value="1"/>
</dbReference>
<keyword evidence="4" id="KW-0175">Coiled coil</keyword>
<name>A0A0R1UJW0_9LACO</name>
<proteinExistence type="predicted"/>
<gene>
    <name evidence="6" type="ORF">FC46_GL000104</name>
</gene>
<evidence type="ECO:0000256" key="2">
    <source>
        <dbReference type="ARBA" id="ARBA00023122"/>
    </source>
</evidence>
<dbReference type="STRING" id="1423763.FC46_GL000104"/>
<keyword evidence="2 3" id="KW-0129">CBS domain</keyword>